<keyword evidence="3" id="KW-0159">Chromosome partition</keyword>
<evidence type="ECO:0000256" key="1">
    <source>
        <dbReference type="ARBA" id="ARBA00022490"/>
    </source>
</evidence>
<evidence type="ECO:0000256" key="4">
    <source>
        <dbReference type="ARBA" id="ARBA00023306"/>
    </source>
</evidence>
<organism evidence="6 7">
    <name type="scientific">Halarsenatibacter silvermanii</name>
    <dbReference type="NCBI Taxonomy" id="321763"/>
    <lineage>
        <taxon>Bacteria</taxon>
        <taxon>Bacillati</taxon>
        <taxon>Bacillota</taxon>
        <taxon>Clostridia</taxon>
        <taxon>Halanaerobiales</taxon>
        <taxon>Halarsenatibacteraceae</taxon>
        <taxon>Halarsenatibacter</taxon>
    </lineage>
</organism>
<proteinExistence type="predicted"/>
<keyword evidence="4" id="KW-0131">Cell cycle</keyword>
<reference evidence="6 7" key="1">
    <citation type="submission" date="2016-10" db="EMBL/GenBank/DDBJ databases">
        <authorList>
            <person name="de Groot N.N."/>
        </authorList>
    </citation>
    <scope>NUCLEOTIDE SEQUENCE [LARGE SCALE GENOMIC DNA]</scope>
    <source>
        <strain evidence="6 7">SLAS-1</strain>
    </source>
</reference>
<evidence type="ECO:0000256" key="2">
    <source>
        <dbReference type="ARBA" id="ARBA00022618"/>
    </source>
</evidence>
<dbReference type="Proteomes" id="UP000199476">
    <property type="component" value="Unassembled WGS sequence"/>
</dbReference>
<dbReference type="PANTHER" id="PTHR34298">
    <property type="entry name" value="SEGREGATION AND CONDENSATION PROTEIN B"/>
    <property type="match status" value="1"/>
</dbReference>
<dbReference type="AlphaFoldDB" id="A0A1G9PIX6"/>
<name>A0A1G9PIX6_9FIRM</name>
<dbReference type="EMBL" id="FNGO01000013">
    <property type="protein sequence ID" value="SDL98503.1"/>
    <property type="molecule type" value="Genomic_DNA"/>
</dbReference>
<accession>A0A1G9PIX6</accession>
<evidence type="ECO:0000256" key="3">
    <source>
        <dbReference type="ARBA" id="ARBA00022829"/>
    </source>
</evidence>
<dbReference type="OrthoDB" id="9806226at2"/>
<gene>
    <name evidence="6" type="ORF">SAMN04488692_11329</name>
</gene>
<dbReference type="PANTHER" id="PTHR34298:SF2">
    <property type="entry name" value="SEGREGATION AND CONDENSATION PROTEIN B"/>
    <property type="match status" value="1"/>
</dbReference>
<dbReference type="GO" id="GO:0051301">
    <property type="term" value="P:cell division"/>
    <property type="evidence" value="ECO:0007669"/>
    <property type="project" value="UniProtKB-KW"/>
</dbReference>
<evidence type="ECO:0000313" key="6">
    <source>
        <dbReference type="EMBL" id="SDL98503.1"/>
    </source>
</evidence>
<dbReference type="Gene3D" id="1.10.10.10">
    <property type="entry name" value="Winged helix-like DNA-binding domain superfamily/Winged helix DNA-binding domain"/>
    <property type="match status" value="2"/>
</dbReference>
<evidence type="ECO:0000256" key="5">
    <source>
        <dbReference type="SAM" id="MobiDB-lite"/>
    </source>
</evidence>
<dbReference type="PIRSF" id="PIRSF019345">
    <property type="entry name" value="ScpB"/>
    <property type="match status" value="1"/>
</dbReference>
<feature type="compositionally biased region" description="Basic and acidic residues" evidence="5">
    <location>
        <begin position="167"/>
        <end position="182"/>
    </location>
</feature>
<keyword evidence="7" id="KW-1185">Reference proteome</keyword>
<dbReference type="SUPFAM" id="SSF46785">
    <property type="entry name" value="Winged helix' DNA-binding domain"/>
    <property type="match status" value="2"/>
</dbReference>
<evidence type="ECO:0000313" key="7">
    <source>
        <dbReference type="Proteomes" id="UP000199476"/>
    </source>
</evidence>
<dbReference type="STRING" id="321763.SAMN04488692_11329"/>
<dbReference type="InterPro" id="IPR005234">
    <property type="entry name" value="ScpB_csome_segregation"/>
</dbReference>
<feature type="region of interest" description="Disordered" evidence="5">
    <location>
        <begin position="167"/>
        <end position="191"/>
    </location>
</feature>
<dbReference type="Pfam" id="PF04079">
    <property type="entry name" value="SMC_ScpB"/>
    <property type="match status" value="1"/>
</dbReference>
<dbReference type="RefSeq" id="WP_089760501.1">
    <property type="nucleotide sequence ID" value="NZ_FNGO01000013.1"/>
</dbReference>
<keyword evidence="1" id="KW-0963">Cytoplasm</keyword>
<dbReference type="GO" id="GO:0051304">
    <property type="term" value="P:chromosome separation"/>
    <property type="evidence" value="ECO:0007669"/>
    <property type="project" value="InterPro"/>
</dbReference>
<dbReference type="InterPro" id="IPR036388">
    <property type="entry name" value="WH-like_DNA-bd_sf"/>
</dbReference>
<dbReference type="InterPro" id="IPR036390">
    <property type="entry name" value="WH_DNA-bd_sf"/>
</dbReference>
<sequence length="191" mass="21881">MDNKLQPLIEAVLFSAREPISADRIAEELNLDKNRVLEEIDSLAEHYRREEHGLRVQEFSGGYLLSTSEELTGRLEEVLTRQRRVSLSEAARETLAIIAYFQPITRSEIEEIRGVSAEATLNTLQKHDLISEQGRRESPGRPIEYGTTDSFLYYFGISDLSRLPRREEVREKMLEPGEKSDPTSEQQQEGS</sequence>
<keyword evidence="2" id="KW-0132">Cell division</keyword>
<dbReference type="NCBIfam" id="TIGR00281">
    <property type="entry name" value="SMC-Scp complex subunit ScpB"/>
    <property type="match status" value="1"/>
</dbReference>
<protein>
    <submittedName>
        <fullName evidence="6">Segregation and condensation protein B</fullName>
    </submittedName>
</protein>